<keyword evidence="3" id="KW-1185">Reference proteome</keyword>
<dbReference type="AlphaFoldDB" id="A0A6A5VET2"/>
<dbReference type="EMBL" id="ML976669">
    <property type="protein sequence ID" value="KAF1975684.1"/>
    <property type="molecule type" value="Genomic_DNA"/>
</dbReference>
<protein>
    <submittedName>
        <fullName evidence="2">Uncharacterized protein</fullName>
    </submittedName>
</protein>
<reference evidence="2" key="1">
    <citation type="journal article" date="2020" name="Stud. Mycol.">
        <title>101 Dothideomycetes genomes: a test case for predicting lifestyles and emergence of pathogens.</title>
        <authorList>
            <person name="Haridas S."/>
            <person name="Albert R."/>
            <person name="Binder M."/>
            <person name="Bloem J."/>
            <person name="Labutti K."/>
            <person name="Salamov A."/>
            <person name="Andreopoulos B."/>
            <person name="Baker S."/>
            <person name="Barry K."/>
            <person name="Bills G."/>
            <person name="Bluhm B."/>
            <person name="Cannon C."/>
            <person name="Castanera R."/>
            <person name="Culley D."/>
            <person name="Daum C."/>
            <person name="Ezra D."/>
            <person name="Gonzalez J."/>
            <person name="Henrissat B."/>
            <person name="Kuo A."/>
            <person name="Liang C."/>
            <person name="Lipzen A."/>
            <person name="Lutzoni F."/>
            <person name="Magnuson J."/>
            <person name="Mondo S."/>
            <person name="Nolan M."/>
            <person name="Ohm R."/>
            <person name="Pangilinan J."/>
            <person name="Park H.-J."/>
            <person name="Ramirez L."/>
            <person name="Alfaro M."/>
            <person name="Sun H."/>
            <person name="Tritt A."/>
            <person name="Yoshinaga Y."/>
            <person name="Zwiers L.-H."/>
            <person name="Turgeon B."/>
            <person name="Goodwin S."/>
            <person name="Spatafora J."/>
            <person name="Crous P."/>
            <person name="Grigoriev I."/>
        </authorList>
    </citation>
    <scope>NUCLEOTIDE SEQUENCE</scope>
    <source>
        <strain evidence="2">CBS 107.79</strain>
    </source>
</reference>
<evidence type="ECO:0000313" key="3">
    <source>
        <dbReference type="Proteomes" id="UP000800036"/>
    </source>
</evidence>
<evidence type="ECO:0000313" key="2">
    <source>
        <dbReference type="EMBL" id="KAF1975684.1"/>
    </source>
</evidence>
<sequence length="64" mass="7306">MGFRDTRGYETPRRNPPPFKKSRYLHIHPTKMANREAAIQAAISNLNTGIFPSQQAVQRHTTSL</sequence>
<feature type="compositionally biased region" description="Basic and acidic residues" evidence="1">
    <location>
        <begin position="1"/>
        <end position="13"/>
    </location>
</feature>
<accession>A0A6A5VET2</accession>
<organism evidence="2 3">
    <name type="scientific">Bimuria novae-zelandiae CBS 107.79</name>
    <dbReference type="NCBI Taxonomy" id="1447943"/>
    <lineage>
        <taxon>Eukaryota</taxon>
        <taxon>Fungi</taxon>
        <taxon>Dikarya</taxon>
        <taxon>Ascomycota</taxon>
        <taxon>Pezizomycotina</taxon>
        <taxon>Dothideomycetes</taxon>
        <taxon>Pleosporomycetidae</taxon>
        <taxon>Pleosporales</taxon>
        <taxon>Massarineae</taxon>
        <taxon>Didymosphaeriaceae</taxon>
        <taxon>Bimuria</taxon>
    </lineage>
</organism>
<gene>
    <name evidence="2" type="ORF">BU23DRAFT_632321</name>
</gene>
<evidence type="ECO:0000256" key="1">
    <source>
        <dbReference type="SAM" id="MobiDB-lite"/>
    </source>
</evidence>
<name>A0A6A5VET2_9PLEO</name>
<feature type="region of interest" description="Disordered" evidence="1">
    <location>
        <begin position="1"/>
        <end position="22"/>
    </location>
</feature>
<dbReference type="Proteomes" id="UP000800036">
    <property type="component" value="Unassembled WGS sequence"/>
</dbReference>
<proteinExistence type="predicted"/>